<evidence type="ECO:0000256" key="2">
    <source>
        <dbReference type="ARBA" id="ARBA00023136"/>
    </source>
</evidence>
<evidence type="ECO:0000256" key="4">
    <source>
        <dbReference type="PROSITE-ProRule" id="PRU00473"/>
    </source>
</evidence>
<keyword evidence="2 4" id="KW-0472">Membrane</keyword>
<evidence type="ECO:0000259" key="5">
    <source>
        <dbReference type="PROSITE" id="PS51123"/>
    </source>
</evidence>
<comment type="subcellular location">
    <subcellularLocation>
        <location evidence="1">Cell outer membrane</location>
    </subcellularLocation>
</comment>
<keyword evidence="3" id="KW-0998">Cell outer membrane</keyword>
<dbReference type="EMBL" id="QPJS01000001">
    <property type="protein sequence ID" value="RCX04995.1"/>
    <property type="molecule type" value="Genomic_DNA"/>
</dbReference>
<dbReference type="Gene3D" id="1.25.40.10">
    <property type="entry name" value="Tetratricopeptide repeat domain"/>
    <property type="match status" value="1"/>
</dbReference>
<dbReference type="SUPFAM" id="SSF82171">
    <property type="entry name" value="DPP6 N-terminal domain-like"/>
    <property type="match status" value="1"/>
</dbReference>
<dbReference type="SUPFAM" id="SSF48452">
    <property type="entry name" value="TPR-like"/>
    <property type="match status" value="1"/>
</dbReference>
<dbReference type="PANTHER" id="PTHR30329:SF21">
    <property type="entry name" value="LIPOPROTEIN YIAD-RELATED"/>
    <property type="match status" value="1"/>
</dbReference>
<dbReference type="InterPro" id="IPR011990">
    <property type="entry name" value="TPR-like_helical_dom_sf"/>
</dbReference>
<evidence type="ECO:0000256" key="1">
    <source>
        <dbReference type="ARBA" id="ARBA00004442"/>
    </source>
</evidence>
<feature type="domain" description="OmpA-like" evidence="5">
    <location>
        <begin position="610"/>
        <end position="726"/>
    </location>
</feature>
<dbReference type="InterPro" id="IPR011042">
    <property type="entry name" value="6-blade_b-propeller_TolB-like"/>
</dbReference>
<comment type="caution">
    <text evidence="6">The sequence shown here is derived from an EMBL/GenBank/DDBJ whole genome shotgun (WGS) entry which is preliminary data.</text>
</comment>
<dbReference type="InterPro" id="IPR006664">
    <property type="entry name" value="OMP_bac"/>
</dbReference>
<evidence type="ECO:0000313" key="6">
    <source>
        <dbReference type="EMBL" id="RCX04995.1"/>
    </source>
</evidence>
<reference evidence="6 7" key="1">
    <citation type="submission" date="2018-07" db="EMBL/GenBank/DDBJ databases">
        <title>Genomic Encyclopedia of Type Strains, Phase IV (KMG-IV): sequencing the most valuable type-strain genomes for metagenomic binning, comparative biology and taxonomic classification.</title>
        <authorList>
            <person name="Goeker M."/>
        </authorList>
    </citation>
    <scope>NUCLEOTIDE SEQUENCE [LARGE SCALE GENOMIC DNA]</scope>
    <source>
        <strain evidence="6 7">DSM 21410</strain>
    </source>
</reference>
<keyword evidence="7" id="KW-1185">Reference proteome</keyword>
<proteinExistence type="predicted"/>
<dbReference type="InterPro" id="IPR011659">
    <property type="entry name" value="WD40"/>
</dbReference>
<dbReference type="Pfam" id="PF00691">
    <property type="entry name" value="OmpA"/>
    <property type="match status" value="1"/>
</dbReference>
<dbReference type="InterPro" id="IPR006690">
    <property type="entry name" value="OMPA-like_CS"/>
</dbReference>
<dbReference type="Gene3D" id="2.120.10.30">
    <property type="entry name" value="TolB, C-terminal domain"/>
    <property type="match status" value="1"/>
</dbReference>
<accession>A0A369A753</accession>
<sequence length="726" mass="82137">MPKRVYAGQNFTNEVNTSNPATTNPTNPGVPVSTFVKYNMINTPAKVSRIPLSTVPTLAFMVVFFKNKMKFIFASVTLIGLFNFASAQPELGECDHPCHDKAKAQIEKWNRAWRSKNYAEIRRYADLMISYDNECPHALYLYGETAVRGGRTREAEASWMRLLELCPDYKADVLFFLGVVLVENGKTTKGHELLKKYIKHPDREPQFAREAQEIIHTMDMERSLRENPVIFNPKPLEDICTQADEYLATISPDGKYCFFTRRAKELDRRSGPAVTERIVERFSLAEKRPDGKFDRGNPLPAPFNQYFNEGGPSITGDNRELYFTICELLPSGYQNCDIYYSTYTRGTWSEPKSVGDHINRPDSWESQPSVTANGDWLYFASNRKGGLGGIDLYRSYRLPDGSWSTPENLGPTINTARDEKSPYIHSDGLTLYFASNGHPGLGGLDIFYSRLDKKTGQWSSPENIGYPINTENDEVGLFVSLDGSRGFISTDKIKGKGGWDIFYFDLPDPAKPAYTRLLTGQLVEEQGNPPGQVEVKIKNVRSSEVTRARIDTVSGLFSVAITTQKSDDLILIAEKSGTAFTSRYYAASESEQDPNQNHLVAGETIELKKMKKGEEYRIHDINFATNSYELDKKAIRILEEFYEFLIANKHIKIEIQGHTDDVGTRDDNLVLSENRARVVYEYLVKKGIPSTRMTYRGFGPDRPIASNQTDSGRALNRRTVFVIKEL</sequence>
<dbReference type="Pfam" id="PF07676">
    <property type="entry name" value="PD40"/>
    <property type="match status" value="2"/>
</dbReference>
<name>A0A369A753_9FLAO</name>
<dbReference type="PROSITE" id="PS51123">
    <property type="entry name" value="OMPA_2"/>
    <property type="match status" value="1"/>
</dbReference>
<dbReference type="Proteomes" id="UP000253517">
    <property type="component" value="Unassembled WGS sequence"/>
</dbReference>
<dbReference type="CDD" id="cd07185">
    <property type="entry name" value="OmpA_C-like"/>
    <property type="match status" value="1"/>
</dbReference>
<evidence type="ECO:0000256" key="3">
    <source>
        <dbReference type="ARBA" id="ARBA00023237"/>
    </source>
</evidence>
<dbReference type="InterPro" id="IPR036737">
    <property type="entry name" value="OmpA-like_sf"/>
</dbReference>
<gene>
    <name evidence="6" type="ORF">DES35_101274</name>
</gene>
<dbReference type="PANTHER" id="PTHR30329">
    <property type="entry name" value="STATOR ELEMENT OF FLAGELLAR MOTOR COMPLEX"/>
    <property type="match status" value="1"/>
</dbReference>
<dbReference type="SUPFAM" id="SSF103088">
    <property type="entry name" value="OmpA-like"/>
    <property type="match status" value="1"/>
</dbReference>
<dbReference type="InterPro" id="IPR006665">
    <property type="entry name" value="OmpA-like"/>
</dbReference>
<dbReference type="GO" id="GO:0009279">
    <property type="term" value="C:cell outer membrane"/>
    <property type="evidence" value="ECO:0007669"/>
    <property type="project" value="UniProtKB-SubCell"/>
</dbReference>
<dbReference type="InterPro" id="IPR050330">
    <property type="entry name" value="Bact_OuterMem_StrucFunc"/>
</dbReference>
<organism evidence="6 7">
    <name type="scientific">Schleiferia thermophila</name>
    <dbReference type="NCBI Taxonomy" id="884107"/>
    <lineage>
        <taxon>Bacteria</taxon>
        <taxon>Pseudomonadati</taxon>
        <taxon>Bacteroidota</taxon>
        <taxon>Flavobacteriia</taxon>
        <taxon>Flavobacteriales</taxon>
        <taxon>Schleiferiaceae</taxon>
        <taxon>Schleiferia</taxon>
    </lineage>
</organism>
<dbReference type="Gene3D" id="3.30.1330.60">
    <property type="entry name" value="OmpA-like domain"/>
    <property type="match status" value="1"/>
</dbReference>
<dbReference type="PROSITE" id="PS01068">
    <property type="entry name" value="OMPA_1"/>
    <property type="match status" value="1"/>
</dbReference>
<dbReference type="AlphaFoldDB" id="A0A369A753"/>
<protein>
    <submittedName>
        <fullName evidence="6">Outer membrane protein OmpA-like peptidoglycan-associated protein</fullName>
    </submittedName>
</protein>
<evidence type="ECO:0000313" key="7">
    <source>
        <dbReference type="Proteomes" id="UP000253517"/>
    </source>
</evidence>
<dbReference type="PRINTS" id="PR01021">
    <property type="entry name" value="OMPADOMAIN"/>
</dbReference>